<dbReference type="PANTHER" id="PTHR13932:SF5">
    <property type="entry name" value="RADICAL S-ADENOSYL METHIONINE DOMAIN-CONTAINING PROTEIN 1, MITOCHONDRIAL"/>
    <property type="match status" value="1"/>
</dbReference>
<dbReference type="Proteomes" id="UP000028725">
    <property type="component" value="Unassembled WGS sequence"/>
</dbReference>
<dbReference type="GO" id="GO:0003824">
    <property type="term" value="F:catalytic activity"/>
    <property type="evidence" value="ECO:0007669"/>
    <property type="project" value="InterPro"/>
</dbReference>
<dbReference type="GO" id="GO:0005737">
    <property type="term" value="C:cytoplasm"/>
    <property type="evidence" value="ECO:0007669"/>
    <property type="project" value="TreeGrafter"/>
</dbReference>
<reference evidence="7 8" key="1">
    <citation type="submission" date="2014-04" db="EMBL/GenBank/DDBJ databases">
        <title>Genome assembly of Hyalangium minutum DSM 14724.</title>
        <authorList>
            <person name="Sharma G."/>
            <person name="Subramanian S."/>
        </authorList>
    </citation>
    <scope>NUCLEOTIDE SEQUENCE [LARGE SCALE GENOMIC DNA]</scope>
    <source>
        <strain evidence="7 8">DSM 14724</strain>
    </source>
</reference>
<dbReference type="STRING" id="394096.DB31_5376"/>
<keyword evidence="8" id="KW-1185">Reference proteome</keyword>
<evidence type="ECO:0000256" key="4">
    <source>
        <dbReference type="ARBA" id="ARBA00023004"/>
    </source>
</evidence>
<feature type="domain" description="Radical SAM core" evidence="6">
    <location>
        <begin position="76"/>
        <end position="315"/>
    </location>
</feature>
<evidence type="ECO:0000256" key="3">
    <source>
        <dbReference type="ARBA" id="ARBA00022723"/>
    </source>
</evidence>
<name>A0A085WRM1_9BACT</name>
<dbReference type="PANTHER" id="PTHR13932">
    <property type="entry name" value="COPROPORPHYRINIGEN III OXIDASE"/>
    <property type="match status" value="1"/>
</dbReference>
<dbReference type="Pfam" id="PF04055">
    <property type="entry name" value="Radical_SAM"/>
    <property type="match status" value="1"/>
</dbReference>
<comment type="caution">
    <text evidence="7">The sequence shown here is derived from an EMBL/GenBank/DDBJ whole genome shotgun (WGS) entry which is preliminary data.</text>
</comment>
<evidence type="ECO:0000256" key="2">
    <source>
        <dbReference type="ARBA" id="ARBA00022691"/>
    </source>
</evidence>
<sequence>MDRMKVFRFDESLDVNTATESELGARLERLWDKAPELRPRPEMHDYQLTYPPAVQMEKRDGYRRTPTDEEYLRDAVGAFNAAGYYFHFGFCKYRCRYCFHYELLTRHNDELMSRYVDALSLEMRHVRELTPKLKPALYFLGGGTPTALPVHLLERFLKNLVTHFGPPRTSMSTVEAKPVTASDDKLRALVQAGFRRINFGVQTLDPELYAFHHQKEDMRVALDAIERARKLGFEYINIDIMTGLERQTPESWQKTLTEIERLATSGAVDSVFIYPYHDDPRSGTYGKPGAVPSIVQTAHSDAQARALFTRLGWKELGARFYRAPRHVRREILELAKLRVNPAYGEVLYHGLGNSSFSIGDRATFLNHRDVQDYCAAVEKGGLGIAYWRTLDNAQRATRDVTFDLLYSPFTRVRSRARKYGAETMAHHRKQLERWAELGLGEENWLLGTFSLSPLGKLVHQQLIPQHYLAEDRRELEETMQRRQQEGRRYRGY</sequence>
<dbReference type="InterPro" id="IPR013785">
    <property type="entry name" value="Aldolase_TIM"/>
</dbReference>
<evidence type="ECO:0000313" key="8">
    <source>
        <dbReference type="Proteomes" id="UP000028725"/>
    </source>
</evidence>
<protein>
    <submittedName>
        <fullName evidence="7">Putative radical SAM family enzyme</fullName>
    </submittedName>
</protein>
<proteinExistence type="predicted"/>
<dbReference type="InterPro" id="IPR058240">
    <property type="entry name" value="rSAM_sf"/>
</dbReference>
<dbReference type="GO" id="GO:0051539">
    <property type="term" value="F:4 iron, 4 sulfur cluster binding"/>
    <property type="evidence" value="ECO:0007669"/>
    <property type="project" value="TreeGrafter"/>
</dbReference>
<dbReference type="InterPro" id="IPR006638">
    <property type="entry name" value="Elp3/MiaA/NifB-like_rSAM"/>
</dbReference>
<evidence type="ECO:0000256" key="5">
    <source>
        <dbReference type="ARBA" id="ARBA00023014"/>
    </source>
</evidence>
<evidence type="ECO:0000259" key="6">
    <source>
        <dbReference type="PROSITE" id="PS51918"/>
    </source>
</evidence>
<dbReference type="SFLD" id="SFLDS00029">
    <property type="entry name" value="Radical_SAM"/>
    <property type="match status" value="1"/>
</dbReference>
<dbReference type="InterPro" id="IPR034505">
    <property type="entry name" value="Coproporphyrinogen-III_oxidase"/>
</dbReference>
<dbReference type="Gene3D" id="3.20.20.70">
    <property type="entry name" value="Aldolase class I"/>
    <property type="match status" value="1"/>
</dbReference>
<dbReference type="CDD" id="cd01335">
    <property type="entry name" value="Radical_SAM"/>
    <property type="match status" value="1"/>
</dbReference>
<gene>
    <name evidence="7" type="ORF">DB31_5376</name>
</gene>
<dbReference type="OrthoDB" id="9808022at2"/>
<comment type="cofactor">
    <cofactor evidence="1">
        <name>[4Fe-4S] cluster</name>
        <dbReference type="ChEBI" id="CHEBI:49883"/>
    </cofactor>
</comment>
<keyword evidence="5" id="KW-0411">Iron-sulfur</keyword>
<dbReference type="AlphaFoldDB" id="A0A085WRM1"/>
<keyword evidence="2" id="KW-0949">S-adenosyl-L-methionine</keyword>
<evidence type="ECO:0000256" key="1">
    <source>
        <dbReference type="ARBA" id="ARBA00001966"/>
    </source>
</evidence>
<dbReference type="SMART" id="SM00729">
    <property type="entry name" value="Elp3"/>
    <property type="match status" value="1"/>
</dbReference>
<keyword evidence="4" id="KW-0408">Iron</keyword>
<dbReference type="SFLD" id="SFLDG01065">
    <property type="entry name" value="anaerobic_coproporphyrinogen-I"/>
    <property type="match status" value="1"/>
</dbReference>
<keyword evidence="3" id="KW-0479">Metal-binding</keyword>
<evidence type="ECO:0000313" key="7">
    <source>
        <dbReference type="EMBL" id="KFE70334.1"/>
    </source>
</evidence>
<organism evidence="7 8">
    <name type="scientific">Hyalangium minutum</name>
    <dbReference type="NCBI Taxonomy" id="394096"/>
    <lineage>
        <taxon>Bacteria</taxon>
        <taxon>Pseudomonadati</taxon>
        <taxon>Myxococcota</taxon>
        <taxon>Myxococcia</taxon>
        <taxon>Myxococcales</taxon>
        <taxon>Cystobacterineae</taxon>
        <taxon>Archangiaceae</taxon>
        <taxon>Hyalangium</taxon>
    </lineage>
</organism>
<accession>A0A085WRM1</accession>
<dbReference type="GO" id="GO:0046872">
    <property type="term" value="F:metal ion binding"/>
    <property type="evidence" value="ECO:0007669"/>
    <property type="project" value="UniProtKB-KW"/>
</dbReference>
<dbReference type="EMBL" id="JMCB01000003">
    <property type="protein sequence ID" value="KFE70334.1"/>
    <property type="molecule type" value="Genomic_DNA"/>
</dbReference>
<dbReference type="RefSeq" id="WP_044185280.1">
    <property type="nucleotide sequence ID" value="NZ_JMCB01000003.1"/>
</dbReference>
<dbReference type="PROSITE" id="PS51918">
    <property type="entry name" value="RADICAL_SAM"/>
    <property type="match status" value="1"/>
</dbReference>
<dbReference type="SUPFAM" id="SSF102114">
    <property type="entry name" value="Radical SAM enzymes"/>
    <property type="match status" value="1"/>
</dbReference>
<dbReference type="GO" id="GO:0006779">
    <property type="term" value="P:porphyrin-containing compound biosynthetic process"/>
    <property type="evidence" value="ECO:0007669"/>
    <property type="project" value="TreeGrafter"/>
</dbReference>
<dbReference type="InterPro" id="IPR007197">
    <property type="entry name" value="rSAM"/>
</dbReference>